<gene>
    <name evidence="2" type="ORF">PO587_01145</name>
</gene>
<comment type="caution">
    <text evidence="2">The sequence shown here is derived from an EMBL/GenBank/DDBJ whole genome shotgun (WGS) entry which is preliminary data.</text>
</comment>
<protein>
    <recommendedName>
        <fullName evidence="4">Tat pathway signal sequence domain protein</fullName>
    </recommendedName>
</protein>
<evidence type="ECO:0000313" key="2">
    <source>
        <dbReference type="EMBL" id="MDC2953055.1"/>
    </source>
</evidence>
<organism evidence="2 3">
    <name type="scientific">Streptomyces gilvifuscus</name>
    <dbReference type="NCBI Taxonomy" id="1550617"/>
    <lineage>
        <taxon>Bacteria</taxon>
        <taxon>Bacillati</taxon>
        <taxon>Actinomycetota</taxon>
        <taxon>Actinomycetes</taxon>
        <taxon>Kitasatosporales</taxon>
        <taxon>Streptomycetaceae</taxon>
        <taxon>Streptomyces</taxon>
    </lineage>
</organism>
<evidence type="ECO:0000256" key="1">
    <source>
        <dbReference type="SAM" id="Phobius"/>
    </source>
</evidence>
<dbReference type="EMBL" id="JAQOSK010000001">
    <property type="protein sequence ID" value="MDC2953055.1"/>
    <property type="molecule type" value="Genomic_DNA"/>
</dbReference>
<sequence length="265" mass="28033">MTHRDIALLLADAADGVEVGIAPTQAVVRGGRRRRARRWAVAAAAALAIVGTTGTVALAGLPGGDGGKAEPAVTRSSAPLPDVFQDKPHRTELASGTEDGKDWEVFVDVWDAPRDKAQAEAQLTAMAEYKGEWPASVRTAADLVGKRTYFVQRDYEGDTSVVIENSLPEGDANVSTDMDSGALGLSPQDKPQRLVIGRIAKTALEVTCDWKDGTSTVLHRVSGPEADGGLKQGIRSAEGSPDRWFVCLAPKGTAYKDARVTGLDQ</sequence>
<reference evidence="2 3" key="1">
    <citation type="journal article" date="2015" name="Int. J. Syst. Evol. Microbiol.">
        <title>Streptomyces gilvifuscus sp. nov., an actinomycete that produces antibacterial compounds isolated from soil.</title>
        <authorList>
            <person name="Nguyen T.M."/>
            <person name="Kim J."/>
        </authorList>
    </citation>
    <scope>NUCLEOTIDE SEQUENCE [LARGE SCALE GENOMIC DNA]</scope>
    <source>
        <strain evidence="2 3">T113</strain>
    </source>
</reference>
<keyword evidence="1" id="KW-1133">Transmembrane helix</keyword>
<dbReference type="RefSeq" id="WP_272173754.1">
    <property type="nucleotide sequence ID" value="NZ_JAQOSK010000001.1"/>
</dbReference>
<dbReference type="Proteomes" id="UP001221328">
    <property type="component" value="Unassembled WGS sequence"/>
</dbReference>
<keyword evidence="1" id="KW-0812">Transmembrane</keyword>
<evidence type="ECO:0000313" key="3">
    <source>
        <dbReference type="Proteomes" id="UP001221328"/>
    </source>
</evidence>
<proteinExistence type="predicted"/>
<keyword evidence="1" id="KW-0472">Membrane</keyword>
<feature type="transmembrane region" description="Helical" evidence="1">
    <location>
        <begin position="39"/>
        <end position="61"/>
    </location>
</feature>
<accession>A0ABT5FKK6</accession>
<name>A0ABT5FKK6_9ACTN</name>
<evidence type="ECO:0008006" key="4">
    <source>
        <dbReference type="Google" id="ProtNLM"/>
    </source>
</evidence>
<keyword evidence="3" id="KW-1185">Reference proteome</keyword>